<evidence type="ECO:0000313" key="2">
    <source>
        <dbReference type="EMBL" id="MFD0688939.1"/>
    </source>
</evidence>
<evidence type="ECO:0000313" key="3">
    <source>
        <dbReference type="Proteomes" id="UP001597063"/>
    </source>
</evidence>
<dbReference type="SUPFAM" id="SSF48371">
    <property type="entry name" value="ARM repeat"/>
    <property type="match status" value="1"/>
</dbReference>
<feature type="region of interest" description="Disordered" evidence="1">
    <location>
        <begin position="1045"/>
        <end position="1066"/>
    </location>
</feature>
<accession>A0ABW2XU01</accession>
<gene>
    <name evidence="2" type="ORF">ACFQZM_30920</name>
</gene>
<name>A0ABW2XU01_9ACTN</name>
<dbReference type="Proteomes" id="UP001597063">
    <property type="component" value="Unassembled WGS sequence"/>
</dbReference>
<organism evidence="2 3">
    <name type="scientific">Actinomadura fibrosa</name>
    <dbReference type="NCBI Taxonomy" id="111802"/>
    <lineage>
        <taxon>Bacteria</taxon>
        <taxon>Bacillati</taxon>
        <taxon>Actinomycetota</taxon>
        <taxon>Actinomycetes</taxon>
        <taxon>Streptosporangiales</taxon>
        <taxon>Thermomonosporaceae</taxon>
        <taxon>Actinomadura</taxon>
    </lineage>
</organism>
<dbReference type="InterPro" id="IPR004155">
    <property type="entry name" value="PBS_lyase_HEAT"/>
</dbReference>
<keyword evidence="3" id="KW-1185">Reference proteome</keyword>
<sequence length="1416" mass="150942">MASADESGVAGLDARTCTAAELKDLLGHGDARVRAIALLHLADRLDAGLDEDPAGYAPCLPSVLEGPPEAALALARVFLRLRGHLGVWPRWREAGLPVRVRIAWLRAEIADRPSTVRDEPAGDLLYQAVRELRAVDVGDPEAFVRELAGRSDRVLRGEAFRIVRDALVGALLAPGRARTIIEDLAADVPEPLEELAAPWAALEPLPEERVRRFLAAGPAGAAIEVAGRHGHARLLREVAADPGRPPEVRRRALELLGGLATRDDIGDLLRVAGADPLLLAGPAVACLRGMHARGHFPADRDVPAVVGLALADHRVPAEEVAAVLFSSRHAMLREVTAAEDSLSWPRRLDLLVALHEQGAPGVDVGAAVTELAPGADDPAPFLRAIRALRYEPAEEVVLALLPRAPREALDALEAVGGARTAAVLRGELDGDSAAHLRPHRHRALELLWHLTADAAGRRALLERLDPRDLPPRIADDLGGPDAGELALLRAGLDPDDPVEALCRLARNGDASTVPVIGDLLLRVAAERPDVPDEALAAIRGLGARLFRRRAIRPRCLLDASDAEAAGNALLASLVLDLLDRPGLVAADRAALLGVLREVPYRRAKARVHPLLRDRDEQVRAQAIAVIGRDDGDARVMAASLVPLMASEDVRTVRQALLALGEAGVGQGAVAACLDHPNMNVKKTAAAVLARAGGPDAVPKLLYWLGHHDNPGLREALIGASRAVLGDAFAATVIAAADRADHRARDLLLRSLDGLLPARSIAALADQGSAAGGALLGLVADGLVAPAPGPVAELARHGITVPGRAPAPAADVEALIEHGWNAGIARRVVDAHERKPYAAPYGRLRPMLADFLGLAGVRATRFALRICPPPWTDAELDAFARSARTLIDALPDTDRLMEALREAVPRLGPAERLGLAEHVRGLPLGRDGLVILRLCDAVLTRADLDRALAAGRGPGEEDVLREAFGQEPVDAPAEPDWRDALRAAVRDARSLARLRAAAGGGGPSRDRLDALISVYPSAPATVRGPLIDWMLDLQPLDAPPWTLAEEARDPGTEARVPRPDDLDQPRSDAQRDRLLAMLGDASASRRDGAARVLRDWPEPAVRLALLRAYLDGRIGIAPDMTGLTDLPEDGERLARLAERLDPAELERFVPVLVSLWEEGGPSASAAGDALRRTAPDLVAEAVSARLADGAWGLLDLLAGRPLLRTPDLERARRRLLDEGRDDLADALVLVDGPLRAPDARLADEAALTALRQRPAPDPGPSRADLLRQAREGGPKEIRRALTALAEGPVDADLEDVLSALLVHPETKVRLHAHRVSRRVLDRPAYLEQTVRLLDDPEPDVVRSAVRALSHAGHRPAVPGLIALLSHAHRLVRQAAEEGLVLIGEPAVPALKHAVGRARPDRRHRYTGPLERIAAGRT</sequence>
<dbReference type="EMBL" id="JBHTGP010000015">
    <property type="protein sequence ID" value="MFD0688939.1"/>
    <property type="molecule type" value="Genomic_DNA"/>
</dbReference>
<feature type="region of interest" description="Disordered" evidence="1">
    <location>
        <begin position="1397"/>
        <end position="1416"/>
    </location>
</feature>
<dbReference type="SMART" id="SM00567">
    <property type="entry name" value="EZ_HEAT"/>
    <property type="match status" value="6"/>
</dbReference>
<evidence type="ECO:0000256" key="1">
    <source>
        <dbReference type="SAM" id="MobiDB-lite"/>
    </source>
</evidence>
<comment type="caution">
    <text evidence="2">The sequence shown here is derived from an EMBL/GenBank/DDBJ whole genome shotgun (WGS) entry which is preliminary data.</text>
</comment>
<dbReference type="InterPro" id="IPR016024">
    <property type="entry name" value="ARM-type_fold"/>
</dbReference>
<dbReference type="InterPro" id="IPR011989">
    <property type="entry name" value="ARM-like"/>
</dbReference>
<proteinExistence type="predicted"/>
<protein>
    <submittedName>
        <fullName evidence="2">HEAT repeat domain-containing protein</fullName>
    </submittedName>
</protein>
<dbReference type="Pfam" id="PF13646">
    <property type="entry name" value="HEAT_2"/>
    <property type="match status" value="1"/>
</dbReference>
<reference evidence="3" key="1">
    <citation type="journal article" date="2019" name="Int. J. Syst. Evol. Microbiol.">
        <title>The Global Catalogue of Microorganisms (GCM) 10K type strain sequencing project: providing services to taxonomists for standard genome sequencing and annotation.</title>
        <authorList>
            <consortium name="The Broad Institute Genomics Platform"/>
            <consortium name="The Broad Institute Genome Sequencing Center for Infectious Disease"/>
            <person name="Wu L."/>
            <person name="Ma J."/>
        </authorList>
    </citation>
    <scope>NUCLEOTIDE SEQUENCE [LARGE SCALE GENOMIC DNA]</scope>
    <source>
        <strain evidence="3">JCM 9371</strain>
    </source>
</reference>
<dbReference type="Gene3D" id="1.25.10.10">
    <property type="entry name" value="Leucine-rich Repeat Variant"/>
    <property type="match status" value="2"/>
</dbReference>
<dbReference type="RefSeq" id="WP_131762347.1">
    <property type="nucleotide sequence ID" value="NZ_CAACUY010000224.1"/>
</dbReference>